<keyword evidence="2" id="KW-0489">Methyltransferase</keyword>
<dbReference type="SUPFAM" id="SSF53335">
    <property type="entry name" value="S-adenosyl-L-methionine-dependent methyltransferases"/>
    <property type="match status" value="1"/>
</dbReference>
<sequence length="262" mass="30325">MSMNNVKGFFYKFLPKSFIEIAKLKYYNFQNRKYVFSKELDNYHTSEEGKWNAITKKPLYFLVHDIDKYEKYYKIEKDNVVFDAGANEGALSIIYSQKVGVRGKVFSFEPDSVNTGLLKKNLDLNTEVENIDVVKKGLWNKSETLQFFEAGNVGSSIFYEDEKSKQVTIQGISIDDFVELQNLNKLDFIKMDIEGAEIKALEGAVKTIEKLKPNFAIASYHMVDKKLTYIAVERFFKHLNYPFKTEFFDDGEIIVYAGNSVK</sequence>
<dbReference type="PANTHER" id="PTHR34203:SF15">
    <property type="entry name" value="SLL1173 PROTEIN"/>
    <property type="match status" value="1"/>
</dbReference>
<reference evidence="2 3" key="1">
    <citation type="submission" date="2019-02" db="EMBL/GenBank/DDBJ databases">
        <title>Hyunsoonleella sp., isolated from marine sediment.</title>
        <authorList>
            <person name="Liu B.-T."/>
        </authorList>
    </citation>
    <scope>NUCLEOTIDE SEQUENCE [LARGE SCALE GENOMIC DNA]</scope>
    <source>
        <strain evidence="2 3">T58</strain>
    </source>
</reference>
<dbReference type="InterPro" id="IPR006342">
    <property type="entry name" value="FkbM_mtfrase"/>
</dbReference>
<organism evidence="2 3">
    <name type="scientific">Hyunsoonleella flava</name>
    <dbReference type="NCBI Taxonomy" id="2527939"/>
    <lineage>
        <taxon>Bacteria</taxon>
        <taxon>Pseudomonadati</taxon>
        <taxon>Bacteroidota</taxon>
        <taxon>Flavobacteriia</taxon>
        <taxon>Flavobacteriales</taxon>
        <taxon>Flavobacteriaceae</taxon>
    </lineage>
</organism>
<dbReference type="Gene3D" id="3.40.50.150">
    <property type="entry name" value="Vaccinia Virus protein VP39"/>
    <property type="match status" value="1"/>
</dbReference>
<dbReference type="OrthoDB" id="9812600at2"/>
<evidence type="ECO:0000313" key="2">
    <source>
        <dbReference type="EMBL" id="TBN03613.1"/>
    </source>
</evidence>
<dbReference type="Proteomes" id="UP000291142">
    <property type="component" value="Unassembled WGS sequence"/>
</dbReference>
<gene>
    <name evidence="2" type="ORF">EYD45_08835</name>
</gene>
<dbReference type="InterPro" id="IPR029063">
    <property type="entry name" value="SAM-dependent_MTases_sf"/>
</dbReference>
<evidence type="ECO:0000313" key="3">
    <source>
        <dbReference type="Proteomes" id="UP000291142"/>
    </source>
</evidence>
<name>A0A4Q9FCV3_9FLAO</name>
<proteinExistence type="predicted"/>
<dbReference type="EMBL" id="SIRT01000006">
    <property type="protein sequence ID" value="TBN03613.1"/>
    <property type="molecule type" value="Genomic_DNA"/>
</dbReference>
<feature type="domain" description="Methyltransferase FkbM" evidence="1">
    <location>
        <begin position="83"/>
        <end position="241"/>
    </location>
</feature>
<keyword evidence="2" id="KW-0808">Transferase</keyword>
<dbReference type="InterPro" id="IPR052514">
    <property type="entry name" value="SAM-dependent_MTase"/>
</dbReference>
<comment type="caution">
    <text evidence="2">The sequence shown here is derived from an EMBL/GenBank/DDBJ whole genome shotgun (WGS) entry which is preliminary data.</text>
</comment>
<keyword evidence="3" id="KW-1185">Reference proteome</keyword>
<dbReference type="Pfam" id="PF05050">
    <property type="entry name" value="Methyltransf_21"/>
    <property type="match status" value="1"/>
</dbReference>
<dbReference type="NCBIfam" id="TIGR01444">
    <property type="entry name" value="fkbM_fam"/>
    <property type="match status" value="1"/>
</dbReference>
<dbReference type="GO" id="GO:0008168">
    <property type="term" value="F:methyltransferase activity"/>
    <property type="evidence" value="ECO:0007669"/>
    <property type="project" value="UniProtKB-KW"/>
</dbReference>
<dbReference type="AlphaFoldDB" id="A0A4Q9FCV3"/>
<evidence type="ECO:0000259" key="1">
    <source>
        <dbReference type="Pfam" id="PF05050"/>
    </source>
</evidence>
<dbReference type="PANTHER" id="PTHR34203">
    <property type="entry name" value="METHYLTRANSFERASE, FKBM FAMILY PROTEIN"/>
    <property type="match status" value="1"/>
</dbReference>
<dbReference type="GO" id="GO:0032259">
    <property type="term" value="P:methylation"/>
    <property type="evidence" value="ECO:0007669"/>
    <property type="project" value="UniProtKB-KW"/>
</dbReference>
<protein>
    <submittedName>
        <fullName evidence="2">FkbM family methyltransferase</fullName>
    </submittedName>
</protein>
<accession>A0A4Q9FCV3</accession>